<dbReference type="Ensembl" id="ENSACUT00000015654.1">
    <property type="protein sequence ID" value="ENSACUP00000014665.1"/>
    <property type="gene ID" value="ENSACUG00000009867.1"/>
</dbReference>
<reference evidence="2" key="2">
    <citation type="submission" date="2025-09" db="UniProtKB">
        <authorList>
            <consortium name="Ensembl"/>
        </authorList>
    </citation>
    <scope>IDENTIFICATION</scope>
</reference>
<accession>A0A663MQ94</accession>
<dbReference type="AlphaFoldDB" id="A0A663MQ94"/>
<proteinExistence type="predicted"/>
<feature type="region of interest" description="Disordered" evidence="1">
    <location>
        <begin position="91"/>
        <end position="149"/>
    </location>
</feature>
<name>A0A663MQ94_ATHCN</name>
<evidence type="ECO:0000256" key="1">
    <source>
        <dbReference type="SAM" id="MobiDB-lite"/>
    </source>
</evidence>
<dbReference type="Proteomes" id="UP000472269">
    <property type="component" value="Unplaced"/>
</dbReference>
<reference evidence="2" key="1">
    <citation type="submission" date="2025-08" db="UniProtKB">
        <authorList>
            <consortium name="Ensembl"/>
        </authorList>
    </citation>
    <scope>IDENTIFICATION</scope>
</reference>
<evidence type="ECO:0000313" key="3">
    <source>
        <dbReference type="Proteomes" id="UP000472269"/>
    </source>
</evidence>
<keyword evidence="3" id="KW-1185">Reference proteome</keyword>
<organism evidence="2 3">
    <name type="scientific">Athene cunicularia</name>
    <name type="common">Burrowing owl</name>
    <name type="synonym">Speotyto cunicularia</name>
    <dbReference type="NCBI Taxonomy" id="194338"/>
    <lineage>
        <taxon>Eukaryota</taxon>
        <taxon>Metazoa</taxon>
        <taxon>Chordata</taxon>
        <taxon>Craniata</taxon>
        <taxon>Vertebrata</taxon>
        <taxon>Euteleostomi</taxon>
        <taxon>Archelosauria</taxon>
        <taxon>Archosauria</taxon>
        <taxon>Dinosauria</taxon>
        <taxon>Saurischia</taxon>
        <taxon>Theropoda</taxon>
        <taxon>Coelurosauria</taxon>
        <taxon>Aves</taxon>
        <taxon>Neognathae</taxon>
        <taxon>Neoaves</taxon>
        <taxon>Telluraves</taxon>
        <taxon>Strigiformes</taxon>
        <taxon>Strigidae</taxon>
        <taxon>Athene</taxon>
    </lineage>
</organism>
<evidence type="ECO:0000313" key="2">
    <source>
        <dbReference type="Ensembl" id="ENSACUP00000014665.1"/>
    </source>
</evidence>
<feature type="region of interest" description="Disordered" evidence="1">
    <location>
        <begin position="1"/>
        <end position="35"/>
    </location>
</feature>
<protein>
    <submittedName>
        <fullName evidence="2">Uncharacterized protein</fullName>
    </submittedName>
</protein>
<sequence>MGAEGTPPHSQHQAMYPKTSPHAAPSQESPEHTLWGVEASPMVGCCLGSPQPRQHTYLGDCPCIHELRQHQPRVQEGVAGEVQEGPCPCAVRRGQPGGRAGRDSPVQLRGGPCCRDATDPLPAPREAGCGRAVEGSPGSGRGREAAGVR</sequence>